<evidence type="ECO:0000256" key="2">
    <source>
        <dbReference type="SAM" id="Phobius"/>
    </source>
</evidence>
<keyword evidence="2" id="KW-1133">Transmembrane helix</keyword>
<feature type="transmembrane region" description="Helical" evidence="2">
    <location>
        <begin position="280"/>
        <end position="299"/>
    </location>
</feature>
<feature type="domain" description="ORC1/DEAH AAA+ ATPase" evidence="3">
    <location>
        <begin position="86"/>
        <end position="196"/>
    </location>
</feature>
<proteinExistence type="predicted"/>
<keyword evidence="4" id="KW-0067">ATP-binding</keyword>
<name>A0A8J7HR73_9NOST</name>
<keyword evidence="4" id="KW-0547">Nucleotide-binding</keyword>
<dbReference type="SUPFAM" id="SSF52540">
    <property type="entry name" value="P-loop containing nucleoside triphosphate hydrolases"/>
    <property type="match status" value="1"/>
</dbReference>
<organism evidence="4 5">
    <name type="scientific">Amazonocrinis nigriterrae CENA67</name>
    <dbReference type="NCBI Taxonomy" id="2794033"/>
    <lineage>
        <taxon>Bacteria</taxon>
        <taxon>Bacillati</taxon>
        <taxon>Cyanobacteriota</taxon>
        <taxon>Cyanophyceae</taxon>
        <taxon>Nostocales</taxon>
        <taxon>Nostocaceae</taxon>
        <taxon>Amazonocrinis</taxon>
        <taxon>Amazonocrinis nigriterrae</taxon>
    </lineage>
</organism>
<feature type="transmembrane region" description="Helical" evidence="2">
    <location>
        <begin position="305"/>
        <end position="325"/>
    </location>
</feature>
<dbReference type="GO" id="GO:0016887">
    <property type="term" value="F:ATP hydrolysis activity"/>
    <property type="evidence" value="ECO:0007669"/>
    <property type="project" value="InterPro"/>
</dbReference>
<dbReference type="InterPro" id="IPR049945">
    <property type="entry name" value="AAA_22"/>
</dbReference>
<sequence>MVATGALTAIAGLNPFSIAALGISAALSLIPKFSRHLLQAGKPVQRSDSSKNETATTEPDITTPGDFKIYRQAELSRTAASLLANGAILIAGEDGSGKSVLANAVFEKLQDDGFAVAFIEPATPKQMLLEIAHQFDVATENLEGKSLTIDKLKRAIATFLEENTAFLVLDDAHSCDAKFRMWLKQLRRVGVPMLLLATDPPRTDIFINIPRIELKPLPEYAIREIMIQAAIERGIELKPSELSKLQERAGGNPMLATRAVDEEYLGLEVESGDHRRYFDITPLILLVGIAFVIMRFIGLGTSDQALYIFGGIAAAIFLGLSRLLYNLPRESQRIR</sequence>
<dbReference type="Proteomes" id="UP000632766">
    <property type="component" value="Unassembled WGS sequence"/>
</dbReference>
<dbReference type="GO" id="GO:0005524">
    <property type="term" value="F:ATP binding"/>
    <property type="evidence" value="ECO:0007669"/>
    <property type="project" value="UniProtKB-KW"/>
</dbReference>
<keyword evidence="2" id="KW-0812">Transmembrane</keyword>
<dbReference type="InterPro" id="IPR027417">
    <property type="entry name" value="P-loop_NTPase"/>
</dbReference>
<evidence type="ECO:0000259" key="3">
    <source>
        <dbReference type="Pfam" id="PF13401"/>
    </source>
</evidence>
<dbReference type="Gene3D" id="3.40.50.300">
    <property type="entry name" value="P-loop containing nucleotide triphosphate hydrolases"/>
    <property type="match status" value="1"/>
</dbReference>
<keyword evidence="2" id="KW-0472">Membrane</keyword>
<evidence type="ECO:0000256" key="1">
    <source>
        <dbReference type="SAM" id="MobiDB-lite"/>
    </source>
</evidence>
<dbReference type="AlphaFoldDB" id="A0A8J7HR73"/>
<dbReference type="Pfam" id="PF13401">
    <property type="entry name" value="AAA_22"/>
    <property type="match status" value="1"/>
</dbReference>
<dbReference type="RefSeq" id="WP_198126312.1">
    <property type="nucleotide sequence ID" value="NZ_JAECZC010000043.1"/>
</dbReference>
<feature type="transmembrane region" description="Helical" evidence="2">
    <location>
        <begin position="6"/>
        <end position="30"/>
    </location>
</feature>
<evidence type="ECO:0000313" key="4">
    <source>
        <dbReference type="EMBL" id="MBH8564476.1"/>
    </source>
</evidence>
<gene>
    <name evidence="4" type="ORF">I8748_20200</name>
</gene>
<accession>A0A8J7HR73</accession>
<feature type="region of interest" description="Disordered" evidence="1">
    <location>
        <begin position="41"/>
        <end position="63"/>
    </location>
</feature>
<reference evidence="4 5" key="1">
    <citation type="journal article" date="2021" name="Int. J. Syst. Evol. Microbiol.">
        <title>Amazonocrinis nigriterrae gen. nov., sp. nov., Atlanticothrix silvestris gen. nov., sp. nov. and Dendronalium phyllosphericum gen. nov., sp. nov., nostocacean cyanobacteria from Brazilian environments.</title>
        <authorList>
            <person name="Alvarenga D.O."/>
            <person name="Andreote A.P.D."/>
            <person name="Branco L.H.Z."/>
            <person name="Delbaje E."/>
            <person name="Cruz R.B."/>
            <person name="Varani A.M."/>
            <person name="Fiore M.F."/>
        </authorList>
    </citation>
    <scope>NUCLEOTIDE SEQUENCE [LARGE SCALE GENOMIC DNA]</scope>
    <source>
        <strain evidence="4 5">CENA67</strain>
    </source>
</reference>
<comment type="caution">
    <text evidence="4">The sequence shown here is derived from an EMBL/GenBank/DDBJ whole genome shotgun (WGS) entry which is preliminary data.</text>
</comment>
<dbReference type="EMBL" id="JAECZC010000043">
    <property type="protein sequence ID" value="MBH8564476.1"/>
    <property type="molecule type" value="Genomic_DNA"/>
</dbReference>
<keyword evidence="5" id="KW-1185">Reference proteome</keyword>
<protein>
    <submittedName>
        <fullName evidence="4">ATP-binding protein</fullName>
    </submittedName>
</protein>
<evidence type="ECO:0000313" key="5">
    <source>
        <dbReference type="Proteomes" id="UP000632766"/>
    </source>
</evidence>